<dbReference type="InterPro" id="IPR043128">
    <property type="entry name" value="Rev_trsase/Diguanyl_cyclase"/>
</dbReference>
<keyword evidence="15" id="KW-1185">Reference proteome</keyword>
<dbReference type="InterPro" id="IPR036775">
    <property type="entry name" value="DNA_pol_Y-fam_lit_finger_sf"/>
</dbReference>
<evidence type="ECO:0000256" key="8">
    <source>
        <dbReference type="ARBA" id="ARBA00022842"/>
    </source>
</evidence>
<evidence type="ECO:0000259" key="13">
    <source>
        <dbReference type="PROSITE" id="PS50173"/>
    </source>
</evidence>
<sequence>MDDQHSADNDNDDHYSSQIIEEEDLFFDDASIVDDPDSALLFAEAVAQQAFSGPMDDAPPETDSEGTLLHRLAGPSAHKAGLDSLDRNRVNKIIYEASKGSPFFENEQKKDRDLTKRIDEMLRRYEQIKDFDLSVEESIVDHKIHELEATRDLTQCICHVDMDAFYASVEELDDPSLKEVPMAVGGMSMLCTSNYLARKSGVRSGMPGFIAQKLCPGLKMIPLHFDKYKAYSAKVRAVFSKYDPDFLPMSLDEAYLNLTKVRRLLLRRVIVLTLFSFRLLWTQYLTTTDLTPPELVEKIRNEIYEETQLTASAGIAANKTLSKICSDFNKPNGQYFIPSDKDTIMQFTNQLSIRKIPGVGRVTERVLESLGVKTCGDIYTRRALLYKLLSPISFNFMIQSYLGIGSTTLTTEFSRKSISVERTFNPLSDRMALHQKVDELSELLAEDLKKEGLRGKTVGIKLKLTSFSVRARAKTFPSYISSSKDIARITKELLDKELPVTIRLMGIRMSSLKIPINDTQGVKKRGPQRAQPSGGGTFITKETKL</sequence>
<dbReference type="Gene3D" id="1.10.150.810">
    <property type="match status" value="1"/>
</dbReference>
<dbReference type="Gene3D" id="1.10.150.20">
    <property type="entry name" value="5' to 3' exonuclease, C-terminal subdomain"/>
    <property type="match status" value="1"/>
</dbReference>
<dbReference type="PANTHER" id="PTHR11076">
    <property type="entry name" value="DNA REPAIR POLYMERASE UMUC / TRANSFERASE FAMILY MEMBER"/>
    <property type="match status" value="1"/>
</dbReference>
<keyword evidence="8" id="KW-0460">Magnesium</keyword>
<evidence type="ECO:0000256" key="5">
    <source>
        <dbReference type="ARBA" id="ARBA00022705"/>
    </source>
</evidence>
<dbReference type="GO" id="GO:0042276">
    <property type="term" value="P:error-prone translesion synthesis"/>
    <property type="evidence" value="ECO:0007669"/>
    <property type="project" value="TreeGrafter"/>
</dbReference>
<evidence type="ECO:0000256" key="4">
    <source>
        <dbReference type="ARBA" id="ARBA00022695"/>
    </source>
</evidence>
<keyword evidence="6" id="KW-0479">Metal-binding</keyword>
<keyword evidence="3" id="KW-0808">Transferase</keyword>
<organism evidence="14">
    <name type="scientific">Absidia glauca</name>
    <name type="common">Pin mould</name>
    <dbReference type="NCBI Taxonomy" id="4829"/>
    <lineage>
        <taxon>Eukaryota</taxon>
        <taxon>Fungi</taxon>
        <taxon>Fungi incertae sedis</taxon>
        <taxon>Mucoromycota</taxon>
        <taxon>Mucoromycotina</taxon>
        <taxon>Mucoromycetes</taxon>
        <taxon>Mucorales</taxon>
        <taxon>Cunninghamellaceae</taxon>
        <taxon>Absidia</taxon>
    </lineage>
</organism>
<dbReference type="EMBL" id="LT553527">
    <property type="protein sequence ID" value="SAM01528.1"/>
    <property type="molecule type" value="Genomic_DNA"/>
</dbReference>
<dbReference type="GO" id="GO:0005634">
    <property type="term" value="C:nucleus"/>
    <property type="evidence" value="ECO:0007669"/>
    <property type="project" value="TreeGrafter"/>
</dbReference>
<dbReference type="InterPro" id="IPR022880">
    <property type="entry name" value="DNApol_IV"/>
</dbReference>
<dbReference type="InterPro" id="IPR043502">
    <property type="entry name" value="DNA/RNA_pol_sf"/>
</dbReference>
<dbReference type="SUPFAM" id="SSF56672">
    <property type="entry name" value="DNA/RNA polymerases"/>
    <property type="match status" value="1"/>
</dbReference>
<dbReference type="GO" id="GO:0003887">
    <property type="term" value="F:DNA-directed DNA polymerase activity"/>
    <property type="evidence" value="ECO:0007669"/>
    <property type="project" value="UniProtKB-KW"/>
</dbReference>
<comment type="catalytic activity">
    <reaction evidence="11">
        <text>DNA(n) + a 2'-deoxyribonucleoside 5'-triphosphate = DNA(n+1) + diphosphate</text>
        <dbReference type="Rhea" id="RHEA:22508"/>
        <dbReference type="Rhea" id="RHEA-COMP:17339"/>
        <dbReference type="Rhea" id="RHEA-COMP:17340"/>
        <dbReference type="ChEBI" id="CHEBI:33019"/>
        <dbReference type="ChEBI" id="CHEBI:61560"/>
        <dbReference type="ChEBI" id="CHEBI:173112"/>
        <dbReference type="EC" id="2.7.7.7"/>
    </reaction>
</comment>
<dbReference type="FunFam" id="1.10.150.810:FF:000001">
    <property type="entry name" value="DNA polymerase kappa"/>
    <property type="match status" value="1"/>
</dbReference>
<dbReference type="FunFam" id="3.30.1490.100:FF:000004">
    <property type="entry name" value="DNA polymerase IV"/>
    <property type="match status" value="1"/>
</dbReference>
<dbReference type="PROSITE" id="PS50173">
    <property type="entry name" value="UMUC"/>
    <property type="match status" value="1"/>
</dbReference>
<gene>
    <name evidence="14" type="primary">ABSGL_07269.1 scaffold 8717</name>
</gene>
<dbReference type="STRING" id="4829.A0A168P000"/>
<reference evidence="14" key="1">
    <citation type="submission" date="2016-04" db="EMBL/GenBank/DDBJ databases">
        <authorList>
            <person name="Evans L.H."/>
            <person name="Alamgir A."/>
            <person name="Owens N."/>
            <person name="Weber N.D."/>
            <person name="Virtaneva K."/>
            <person name="Barbian K."/>
            <person name="Babar A."/>
            <person name="Rosenke K."/>
        </authorList>
    </citation>
    <scope>NUCLEOTIDE SEQUENCE [LARGE SCALE GENOMIC DNA]</scope>
    <source>
        <strain evidence="14">CBS 101.48</strain>
    </source>
</reference>
<feature type="domain" description="UmuC" evidence="13">
    <location>
        <begin position="157"/>
        <end position="360"/>
    </location>
</feature>
<dbReference type="GO" id="GO:0006260">
    <property type="term" value="P:DNA replication"/>
    <property type="evidence" value="ECO:0007669"/>
    <property type="project" value="UniProtKB-KW"/>
</dbReference>
<dbReference type="InParanoid" id="A0A168P000"/>
<protein>
    <recommendedName>
        <fullName evidence="2">DNA polymerase kappa</fullName>
        <ecNumber evidence="1">2.7.7.7</ecNumber>
    </recommendedName>
</protein>
<dbReference type="SUPFAM" id="SSF100879">
    <property type="entry name" value="Lesion bypass DNA polymerase (Y-family), little finger domain"/>
    <property type="match status" value="1"/>
</dbReference>
<evidence type="ECO:0000256" key="10">
    <source>
        <dbReference type="ARBA" id="ARBA00023204"/>
    </source>
</evidence>
<dbReference type="GO" id="GO:0006281">
    <property type="term" value="P:DNA repair"/>
    <property type="evidence" value="ECO:0007669"/>
    <property type="project" value="UniProtKB-KW"/>
</dbReference>
<dbReference type="PANTHER" id="PTHR11076:SF33">
    <property type="entry name" value="DNA POLYMERASE KAPPA"/>
    <property type="match status" value="1"/>
</dbReference>
<dbReference type="AlphaFoldDB" id="A0A168P000"/>
<evidence type="ECO:0000256" key="3">
    <source>
        <dbReference type="ARBA" id="ARBA00022679"/>
    </source>
</evidence>
<feature type="region of interest" description="Disordered" evidence="12">
    <location>
        <begin position="519"/>
        <end position="545"/>
    </location>
</feature>
<dbReference type="InterPro" id="IPR001126">
    <property type="entry name" value="UmuC"/>
</dbReference>
<keyword evidence="10" id="KW-0234">DNA repair</keyword>
<evidence type="ECO:0000313" key="14">
    <source>
        <dbReference type="EMBL" id="SAM01528.1"/>
    </source>
</evidence>
<dbReference type="OrthoDB" id="1747274at2759"/>
<proteinExistence type="inferred from homology"/>
<dbReference type="FunCoup" id="A0A168P000">
    <property type="interactions" value="268"/>
</dbReference>
<dbReference type="FunFam" id="3.40.1170.60:FF:000012">
    <property type="entry name" value="Putative DNA-directed polymerase kappa"/>
    <property type="match status" value="1"/>
</dbReference>
<keyword evidence="9" id="KW-0239">DNA-directed DNA polymerase</keyword>
<dbReference type="Proteomes" id="UP000078561">
    <property type="component" value="Unassembled WGS sequence"/>
</dbReference>
<dbReference type="Pfam" id="PF00817">
    <property type="entry name" value="IMS"/>
    <property type="match status" value="1"/>
</dbReference>
<dbReference type="GO" id="GO:0070987">
    <property type="term" value="P:error-free translesion synthesis"/>
    <property type="evidence" value="ECO:0007669"/>
    <property type="project" value="UniProtKB-ARBA"/>
</dbReference>
<name>A0A168P000_ABSGL</name>
<evidence type="ECO:0000256" key="6">
    <source>
        <dbReference type="ARBA" id="ARBA00022723"/>
    </source>
</evidence>
<dbReference type="EC" id="2.7.7.7" evidence="1"/>
<accession>A0A168P000</accession>
<feature type="region of interest" description="Disordered" evidence="12">
    <location>
        <begin position="1"/>
        <end position="20"/>
    </location>
</feature>
<dbReference type="Gene3D" id="3.30.70.270">
    <property type="match status" value="2"/>
</dbReference>
<dbReference type="InterPro" id="IPR050116">
    <property type="entry name" value="DNA_polymerase-Y"/>
</dbReference>
<keyword evidence="7" id="KW-0227">DNA damage</keyword>
<dbReference type="OMA" id="EVYTRQV"/>
<evidence type="ECO:0000256" key="12">
    <source>
        <dbReference type="SAM" id="MobiDB-lite"/>
    </source>
</evidence>
<evidence type="ECO:0000256" key="2">
    <source>
        <dbReference type="ARBA" id="ARBA00016178"/>
    </source>
</evidence>
<dbReference type="Gene3D" id="3.40.1170.60">
    <property type="match status" value="1"/>
</dbReference>
<feature type="compositionally biased region" description="Basic and acidic residues" evidence="12">
    <location>
        <begin position="1"/>
        <end position="15"/>
    </location>
</feature>
<keyword evidence="4" id="KW-0548">Nucleotidyltransferase</keyword>
<dbReference type="Pfam" id="PF11799">
    <property type="entry name" value="IMS_C"/>
    <property type="match status" value="1"/>
</dbReference>
<dbReference type="FunFam" id="1.10.150.810:FF:000003">
    <property type="entry name" value="DNA polymerase kappa subunit"/>
    <property type="match status" value="1"/>
</dbReference>
<dbReference type="CDD" id="cd03586">
    <property type="entry name" value="PolY_Pol_IV_kappa"/>
    <property type="match status" value="1"/>
</dbReference>
<evidence type="ECO:0000256" key="1">
    <source>
        <dbReference type="ARBA" id="ARBA00012417"/>
    </source>
</evidence>
<dbReference type="Gene3D" id="3.30.1490.100">
    <property type="entry name" value="DNA polymerase, Y-family, little finger domain"/>
    <property type="match status" value="1"/>
</dbReference>
<dbReference type="InterPro" id="IPR017961">
    <property type="entry name" value="DNA_pol_Y-fam_little_finger"/>
</dbReference>
<dbReference type="GO" id="GO:0046872">
    <property type="term" value="F:metal ion binding"/>
    <property type="evidence" value="ECO:0007669"/>
    <property type="project" value="UniProtKB-KW"/>
</dbReference>
<dbReference type="HAMAP" id="MF_01113">
    <property type="entry name" value="DNApol_IV"/>
    <property type="match status" value="1"/>
</dbReference>
<evidence type="ECO:0000256" key="9">
    <source>
        <dbReference type="ARBA" id="ARBA00022932"/>
    </source>
</evidence>
<evidence type="ECO:0000256" key="7">
    <source>
        <dbReference type="ARBA" id="ARBA00022763"/>
    </source>
</evidence>
<evidence type="ECO:0000313" key="15">
    <source>
        <dbReference type="Proteomes" id="UP000078561"/>
    </source>
</evidence>
<dbReference type="GO" id="GO:0003684">
    <property type="term" value="F:damaged DNA binding"/>
    <property type="evidence" value="ECO:0007669"/>
    <property type="project" value="InterPro"/>
</dbReference>
<evidence type="ECO:0000256" key="11">
    <source>
        <dbReference type="ARBA" id="ARBA00049244"/>
    </source>
</evidence>
<keyword evidence="5" id="KW-0235">DNA replication</keyword>